<evidence type="ECO:0000256" key="6">
    <source>
        <dbReference type="ARBA" id="ARBA00022833"/>
    </source>
</evidence>
<evidence type="ECO:0000259" key="10">
    <source>
        <dbReference type="Pfam" id="PF05572"/>
    </source>
</evidence>
<feature type="chain" id="PRO_5046892582" evidence="9">
    <location>
        <begin position="18"/>
        <end position="285"/>
    </location>
</feature>
<keyword evidence="2" id="KW-0645">Protease</keyword>
<gene>
    <name evidence="11" type="ORF">B0J12DRAFT_684440</name>
</gene>
<evidence type="ECO:0000256" key="8">
    <source>
        <dbReference type="ARBA" id="ARBA00023157"/>
    </source>
</evidence>
<dbReference type="PANTHER" id="PTHR47466">
    <property type="match status" value="1"/>
</dbReference>
<dbReference type="SUPFAM" id="SSF55486">
    <property type="entry name" value="Metalloproteases ('zincins'), catalytic domain"/>
    <property type="match status" value="1"/>
</dbReference>
<evidence type="ECO:0000256" key="4">
    <source>
        <dbReference type="ARBA" id="ARBA00022729"/>
    </source>
</evidence>
<evidence type="ECO:0000256" key="3">
    <source>
        <dbReference type="ARBA" id="ARBA00022723"/>
    </source>
</evidence>
<keyword evidence="12" id="KW-1185">Reference proteome</keyword>
<keyword evidence="7 11" id="KW-0482">Metalloprotease</keyword>
<organism evidence="11 12">
    <name type="scientific">Macrophomina phaseolina</name>
    <dbReference type="NCBI Taxonomy" id="35725"/>
    <lineage>
        <taxon>Eukaryota</taxon>
        <taxon>Fungi</taxon>
        <taxon>Dikarya</taxon>
        <taxon>Ascomycota</taxon>
        <taxon>Pezizomycotina</taxon>
        <taxon>Dothideomycetes</taxon>
        <taxon>Dothideomycetes incertae sedis</taxon>
        <taxon>Botryosphaeriales</taxon>
        <taxon>Botryosphaeriaceae</taxon>
        <taxon>Macrophomina</taxon>
    </lineage>
</organism>
<dbReference type="GO" id="GO:0008237">
    <property type="term" value="F:metallopeptidase activity"/>
    <property type="evidence" value="ECO:0007669"/>
    <property type="project" value="UniProtKB-KW"/>
</dbReference>
<evidence type="ECO:0000256" key="1">
    <source>
        <dbReference type="ARBA" id="ARBA00008721"/>
    </source>
</evidence>
<evidence type="ECO:0000313" key="12">
    <source>
        <dbReference type="Proteomes" id="UP000774617"/>
    </source>
</evidence>
<comment type="similarity">
    <text evidence="1">Belongs to the peptidase M43B family.</text>
</comment>
<dbReference type="Pfam" id="PF05572">
    <property type="entry name" value="Peptidase_M43"/>
    <property type="match status" value="1"/>
</dbReference>
<keyword evidence="5" id="KW-0378">Hydrolase</keyword>
<proteinExistence type="inferred from homology"/>
<protein>
    <submittedName>
        <fullName evidence="11">Extracellular metalloprotease</fullName>
    </submittedName>
</protein>
<dbReference type="EMBL" id="JAGTJR010000052">
    <property type="protein sequence ID" value="KAH7027061.1"/>
    <property type="molecule type" value="Genomic_DNA"/>
</dbReference>
<evidence type="ECO:0000256" key="9">
    <source>
        <dbReference type="SAM" id="SignalP"/>
    </source>
</evidence>
<evidence type="ECO:0000256" key="5">
    <source>
        <dbReference type="ARBA" id="ARBA00022801"/>
    </source>
</evidence>
<evidence type="ECO:0000313" key="11">
    <source>
        <dbReference type="EMBL" id="KAH7027061.1"/>
    </source>
</evidence>
<dbReference type="Gene3D" id="3.40.390.10">
    <property type="entry name" value="Collagenase (Catalytic Domain)"/>
    <property type="match status" value="1"/>
</dbReference>
<dbReference type="InterPro" id="IPR024079">
    <property type="entry name" value="MetalloPept_cat_dom_sf"/>
</dbReference>
<comment type="caution">
    <text evidence="11">The sequence shown here is derived from an EMBL/GenBank/DDBJ whole genome shotgun (WGS) entry which is preliminary data.</text>
</comment>
<accession>A0ABQ8FU68</accession>
<keyword evidence="4 9" id="KW-0732">Signal</keyword>
<dbReference type="CDD" id="cd04275">
    <property type="entry name" value="ZnMc_pappalysin_like"/>
    <property type="match status" value="1"/>
</dbReference>
<dbReference type="PANTHER" id="PTHR47466:SF1">
    <property type="entry name" value="METALLOPROTEASE MEP1 (AFU_ORTHOLOGUE AFUA_1G07730)-RELATED"/>
    <property type="match status" value="1"/>
</dbReference>
<keyword evidence="3" id="KW-0479">Metal-binding</keyword>
<dbReference type="InterPro" id="IPR008754">
    <property type="entry name" value="Peptidase_M43"/>
</dbReference>
<sequence>MHISAAILAGLVASATAACVDHAKRDETVTRCAVEEAPVELIEASERMNVQEKALRESGIMRAQATINVDTWFHVVAASQDVEDGYLTDQMLQDQLAVMNENYAPHGIQFNLVGTTRTVNANWADYGNNAAMRRSLREGDYKTLNLYFMRTLTLNALGICTFPTSTSTGSTTFLNDGCAVNAQTVPGGSATDFNLGKTATHEIGHWFGLYHTFQNGCSASGDFVDDTPAHNDSRSGCPVGQDSCPNQPGLDPIHNYMSYSDDACYEEFTPGQQARMYSMWDTYRA</sequence>
<keyword evidence="6" id="KW-0862">Zinc</keyword>
<keyword evidence="8" id="KW-1015">Disulfide bond</keyword>
<name>A0ABQ8FU68_9PEZI</name>
<feature type="domain" description="Peptidase M43 pregnancy-associated plasma-A" evidence="10">
    <location>
        <begin position="140"/>
        <end position="278"/>
    </location>
</feature>
<evidence type="ECO:0000256" key="2">
    <source>
        <dbReference type="ARBA" id="ARBA00022670"/>
    </source>
</evidence>
<evidence type="ECO:0000256" key="7">
    <source>
        <dbReference type="ARBA" id="ARBA00023049"/>
    </source>
</evidence>
<dbReference type="Proteomes" id="UP000774617">
    <property type="component" value="Unassembled WGS sequence"/>
</dbReference>
<reference evidence="11 12" key="1">
    <citation type="journal article" date="2021" name="Nat. Commun.">
        <title>Genetic determinants of endophytism in the Arabidopsis root mycobiome.</title>
        <authorList>
            <person name="Mesny F."/>
            <person name="Miyauchi S."/>
            <person name="Thiergart T."/>
            <person name="Pickel B."/>
            <person name="Atanasova L."/>
            <person name="Karlsson M."/>
            <person name="Huettel B."/>
            <person name="Barry K.W."/>
            <person name="Haridas S."/>
            <person name="Chen C."/>
            <person name="Bauer D."/>
            <person name="Andreopoulos W."/>
            <person name="Pangilinan J."/>
            <person name="LaButti K."/>
            <person name="Riley R."/>
            <person name="Lipzen A."/>
            <person name="Clum A."/>
            <person name="Drula E."/>
            <person name="Henrissat B."/>
            <person name="Kohler A."/>
            <person name="Grigoriev I.V."/>
            <person name="Martin F.M."/>
            <person name="Hacquard S."/>
        </authorList>
    </citation>
    <scope>NUCLEOTIDE SEQUENCE [LARGE SCALE GENOMIC DNA]</scope>
    <source>
        <strain evidence="11 12">MPI-SDFR-AT-0080</strain>
    </source>
</reference>
<feature type="signal peptide" evidence="9">
    <location>
        <begin position="1"/>
        <end position="17"/>
    </location>
</feature>